<accession>A0A1M6JJ03</accession>
<dbReference type="SUPFAM" id="SSF47413">
    <property type="entry name" value="lambda repressor-like DNA-binding domains"/>
    <property type="match status" value="1"/>
</dbReference>
<dbReference type="RefSeq" id="WP_073219279.1">
    <property type="nucleotide sequence ID" value="NZ_FNNS01000017.1"/>
</dbReference>
<dbReference type="CDD" id="cd00093">
    <property type="entry name" value="HTH_XRE"/>
    <property type="match status" value="1"/>
</dbReference>
<dbReference type="PANTHER" id="PTHR36924">
    <property type="entry name" value="ANTITOXIN HIGA-1"/>
    <property type="match status" value="1"/>
</dbReference>
<evidence type="ECO:0000256" key="3">
    <source>
        <dbReference type="SAM" id="MobiDB-lite"/>
    </source>
</evidence>
<dbReference type="SMART" id="SM00530">
    <property type="entry name" value="HTH_XRE"/>
    <property type="match status" value="1"/>
</dbReference>
<keyword evidence="6" id="KW-1185">Reference proteome</keyword>
<dbReference type="AlphaFoldDB" id="A0A1M6JJ03"/>
<name>A0A1M6JJ03_9FLAO</name>
<evidence type="ECO:0000259" key="4">
    <source>
        <dbReference type="PROSITE" id="PS50943"/>
    </source>
</evidence>
<feature type="region of interest" description="Disordered" evidence="3">
    <location>
        <begin position="1"/>
        <end position="20"/>
    </location>
</feature>
<gene>
    <name evidence="5" type="ORF">SAMN04487908_11767</name>
</gene>
<evidence type="ECO:0000256" key="1">
    <source>
        <dbReference type="ARBA" id="ARBA00007227"/>
    </source>
</evidence>
<dbReference type="Pfam" id="PF01381">
    <property type="entry name" value="HTH_3"/>
    <property type="match status" value="1"/>
</dbReference>
<dbReference type="Gene3D" id="1.10.260.40">
    <property type="entry name" value="lambda repressor-like DNA-binding domains"/>
    <property type="match status" value="1"/>
</dbReference>
<dbReference type="GO" id="GO:0003677">
    <property type="term" value="F:DNA binding"/>
    <property type="evidence" value="ECO:0007669"/>
    <property type="project" value="UniProtKB-KW"/>
</dbReference>
<organism evidence="5 6">
    <name type="scientific">Aequorivita viscosa</name>
    <dbReference type="NCBI Taxonomy" id="797419"/>
    <lineage>
        <taxon>Bacteria</taxon>
        <taxon>Pseudomonadati</taxon>
        <taxon>Bacteroidota</taxon>
        <taxon>Flavobacteriia</taxon>
        <taxon>Flavobacteriales</taxon>
        <taxon>Flavobacteriaceae</taxon>
        <taxon>Aequorivita</taxon>
    </lineage>
</organism>
<dbReference type="OrthoDB" id="9796786at2"/>
<proteinExistence type="inferred from homology"/>
<dbReference type="InterPro" id="IPR010982">
    <property type="entry name" value="Lambda_DNA-bd_dom_sf"/>
</dbReference>
<feature type="domain" description="HTH cro/C1-type" evidence="4">
    <location>
        <begin position="20"/>
        <end position="74"/>
    </location>
</feature>
<dbReference type="NCBIfam" id="TIGR02607">
    <property type="entry name" value="antidote_HigA"/>
    <property type="match status" value="1"/>
</dbReference>
<sequence>MTTKQNQYYPESVSHPGQSLSQKLEEMGMGKKEFAVRTDKPEKTISEVISGQSSITSEMAVKFEDVLKIPASFWLKRQQDYDEAKARMAREDIVKNASPWALLFPYAKMAAMGWVPKTRIVEEKVKALFSFFQVSTPEAWEKYYFERALLVEFRVSLAHSNKPYAVAAWLRRGEVQAHEMSSNEFSSKKLKESLPRIKEVMAGHPPDFFNQLQHICQKAGVKVVYTPCLPGAPIHGSTRWIGDTPLIQLSARYKTNDKFWFTFFHELGHILLHGKKYISIENISYEGLDIEKEKEADDFAISWTFSEKEEEEVLRNRPLTSRDIVQFAKKFGTHPAIIIGRFQHKKLIPYNKGRGFIAAIELDG</sequence>
<evidence type="ECO:0000313" key="5">
    <source>
        <dbReference type="EMBL" id="SHJ46664.1"/>
    </source>
</evidence>
<evidence type="ECO:0000256" key="2">
    <source>
        <dbReference type="ARBA" id="ARBA00023125"/>
    </source>
</evidence>
<dbReference type="Proteomes" id="UP000184172">
    <property type="component" value="Unassembled WGS sequence"/>
</dbReference>
<dbReference type="InterPro" id="IPR010359">
    <property type="entry name" value="IrrE_HExxH"/>
</dbReference>
<dbReference type="STRING" id="797419.SAMN05216556_11767"/>
<dbReference type="InterPro" id="IPR013430">
    <property type="entry name" value="Toxin_antidote_HigA"/>
</dbReference>
<evidence type="ECO:0000313" key="6">
    <source>
        <dbReference type="Proteomes" id="UP000184172"/>
    </source>
</evidence>
<dbReference type="PANTHER" id="PTHR36924:SF1">
    <property type="entry name" value="ANTITOXIN HIGA-1"/>
    <property type="match status" value="1"/>
</dbReference>
<dbReference type="Pfam" id="PF06114">
    <property type="entry name" value="Peptidase_M78"/>
    <property type="match status" value="1"/>
</dbReference>
<protein>
    <submittedName>
        <fullName evidence="5">Addiction module antidote protein, HigA family</fullName>
    </submittedName>
</protein>
<comment type="similarity">
    <text evidence="1">Belongs to the short-chain fatty acyl-CoA assimilation regulator (ScfR) family.</text>
</comment>
<dbReference type="Gene3D" id="1.10.10.2910">
    <property type="match status" value="1"/>
</dbReference>
<dbReference type="EMBL" id="FQYV01000017">
    <property type="protein sequence ID" value="SHJ46664.1"/>
    <property type="molecule type" value="Genomic_DNA"/>
</dbReference>
<keyword evidence="2" id="KW-0238">DNA-binding</keyword>
<dbReference type="PROSITE" id="PS50943">
    <property type="entry name" value="HTH_CROC1"/>
    <property type="match status" value="1"/>
</dbReference>
<dbReference type="InterPro" id="IPR001387">
    <property type="entry name" value="Cro/C1-type_HTH"/>
</dbReference>
<reference evidence="6" key="1">
    <citation type="submission" date="2016-11" db="EMBL/GenBank/DDBJ databases">
        <authorList>
            <person name="Varghese N."/>
            <person name="Submissions S."/>
        </authorList>
    </citation>
    <scope>NUCLEOTIDE SEQUENCE [LARGE SCALE GENOMIC DNA]</scope>
    <source>
        <strain evidence="6">DSM 26349</strain>
    </source>
</reference>